<dbReference type="InterPro" id="IPR029068">
    <property type="entry name" value="Glyas_Bleomycin-R_OHBP_Dase"/>
</dbReference>
<sequence>MNFYTKQLDFSVSKVYGDNIISLEHNGIPLVLEKIEKTNTPSPSNVVLGIQSENIHDDFTRLKAKQVKILLMNQSLVLPDISL</sequence>
<dbReference type="EMBL" id="JBHUHQ010000014">
    <property type="protein sequence ID" value="MFD2044280.1"/>
    <property type="molecule type" value="Genomic_DNA"/>
</dbReference>
<name>A0ABW4W1X4_9BACI</name>
<gene>
    <name evidence="1" type="ORF">ACFSJF_08395</name>
</gene>
<evidence type="ECO:0000313" key="1">
    <source>
        <dbReference type="EMBL" id="MFD2044280.1"/>
    </source>
</evidence>
<proteinExistence type="predicted"/>
<keyword evidence="2" id="KW-1185">Reference proteome</keyword>
<dbReference type="SUPFAM" id="SSF54593">
    <property type="entry name" value="Glyoxalase/Bleomycin resistance protein/Dihydroxybiphenyl dioxygenase"/>
    <property type="match status" value="1"/>
</dbReference>
<comment type="caution">
    <text evidence="1">The sequence shown here is derived from an EMBL/GenBank/DDBJ whole genome shotgun (WGS) entry which is preliminary data.</text>
</comment>
<protein>
    <submittedName>
        <fullName evidence="1">Uncharacterized protein</fullName>
    </submittedName>
</protein>
<dbReference type="Proteomes" id="UP001597383">
    <property type="component" value="Unassembled WGS sequence"/>
</dbReference>
<dbReference type="Gene3D" id="3.10.180.10">
    <property type="entry name" value="2,3-Dihydroxybiphenyl 1,2-Dioxygenase, domain 1"/>
    <property type="match status" value="1"/>
</dbReference>
<evidence type="ECO:0000313" key="2">
    <source>
        <dbReference type="Proteomes" id="UP001597383"/>
    </source>
</evidence>
<reference evidence="2" key="1">
    <citation type="journal article" date="2019" name="Int. J. Syst. Evol. Microbiol.">
        <title>The Global Catalogue of Microorganisms (GCM) 10K type strain sequencing project: providing services to taxonomists for standard genome sequencing and annotation.</title>
        <authorList>
            <consortium name="The Broad Institute Genomics Platform"/>
            <consortium name="The Broad Institute Genome Sequencing Center for Infectious Disease"/>
            <person name="Wu L."/>
            <person name="Ma J."/>
        </authorList>
    </citation>
    <scope>NUCLEOTIDE SEQUENCE [LARGE SCALE GENOMIC DNA]</scope>
    <source>
        <strain evidence="2">R28</strain>
    </source>
</reference>
<dbReference type="RefSeq" id="WP_377556596.1">
    <property type="nucleotide sequence ID" value="NZ_JBHUHQ010000014.1"/>
</dbReference>
<accession>A0ABW4W1X4</accession>
<organism evidence="1 2">
    <name type="scientific">Ornithinibacillus salinisoli</name>
    <dbReference type="NCBI Taxonomy" id="1848459"/>
    <lineage>
        <taxon>Bacteria</taxon>
        <taxon>Bacillati</taxon>
        <taxon>Bacillota</taxon>
        <taxon>Bacilli</taxon>
        <taxon>Bacillales</taxon>
        <taxon>Bacillaceae</taxon>
        <taxon>Ornithinibacillus</taxon>
    </lineage>
</organism>